<evidence type="ECO:0000313" key="2">
    <source>
        <dbReference type="EMBL" id="KAF9336055.1"/>
    </source>
</evidence>
<feature type="compositionally biased region" description="Low complexity" evidence="1">
    <location>
        <begin position="464"/>
        <end position="480"/>
    </location>
</feature>
<reference evidence="2" key="1">
    <citation type="journal article" date="2020" name="Fungal Divers.">
        <title>Resolving the Mortierellaceae phylogeny through synthesis of multi-gene phylogenetics and phylogenomics.</title>
        <authorList>
            <person name="Vandepol N."/>
            <person name="Liber J."/>
            <person name="Desiro A."/>
            <person name="Na H."/>
            <person name="Kennedy M."/>
            <person name="Barry K."/>
            <person name="Grigoriev I.V."/>
            <person name="Miller A.N."/>
            <person name="O'Donnell K."/>
            <person name="Stajich J.E."/>
            <person name="Bonito G."/>
        </authorList>
    </citation>
    <scope>NUCLEOTIDE SEQUENCE</scope>
    <source>
        <strain evidence="2">NVP1</strain>
    </source>
</reference>
<evidence type="ECO:0000256" key="1">
    <source>
        <dbReference type="SAM" id="MobiDB-lite"/>
    </source>
</evidence>
<dbReference type="Proteomes" id="UP000696485">
    <property type="component" value="Unassembled WGS sequence"/>
</dbReference>
<evidence type="ECO:0000313" key="3">
    <source>
        <dbReference type="Proteomes" id="UP000696485"/>
    </source>
</evidence>
<dbReference type="EMBL" id="JAAAUY010000074">
    <property type="protein sequence ID" value="KAF9336055.1"/>
    <property type="molecule type" value="Genomic_DNA"/>
</dbReference>
<protein>
    <submittedName>
        <fullName evidence="2">Uncharacterized protein</fullName>
    </submittedName>
</protein>
<proteinExistence type="predicted"/>
<feature type="compositionally biased region" description="Polar residues" evidence="1">
    <location>
        <begin position="481"/>
        <end position="500"/>
    </location>
</feature>
<organism evidence="2 3">
    <name type="scientific">Podila minutissima</name>
    <dbReference type="NCBI Taxonomy" id="64525"/>
    <lineage>
        <taxon>Eukaryota</taxon>
        <taxon>Fungi</taxon>
        <taxon>Fungi incertae sedis</taxon>
        <taxon>Mucoromycota</taxon>
        <taxon>Mortierellomycotina</taxon>
        <taxon>Mortierellomycetes</taxon>
        <taxon>Mortierellales</taxon>
        <taxon>Mortierellaceae</taxon>
        <taxon>Podila</taxon>
    </lineage>
</organism>
<sequence>MEEALTAILNDTRRNPNPRSRTRYTPRTFEYEVGCGESTALITKNDSTTFLFPSTHVTCKGYLFQIFNDAYDWEPKTAQTLDFPEDGIITLPKTYATKCQYGSDGSLAFSATYFQFAVGHIQDFDIITASILDDPNSLPLLKPMYAAINDGAFSSPTNNSTLVMLTKIPAAASDVDFFGCMSQFSKERRDMGLLCTYMLTSVINVKPQARDPTIAADLKREPVPDNRTSATNQIDFTIFHLPRVPELEGSQGTAPLFSAAHLVKATTDATRYLASLGHNVNMYKDLGSIVDQLYILYDAVELKDAYEVSTSAFAVLKSKDDSMTMLMCCTHDALAFDGNQVVPDPDDQPDVAPETSSQDNHPMAPLRLGNNVPRQQEQQPQMPEEISAQSPLLNTRRIIASTPTMISPTPTTTATTTSASWRSQTTQSQSLSNNLGVPPPIPARPSLFAHGTPPTSSTQFPPRGATTHGATTHGATIHGADQTSTPSTHQGLTLIQSPFI</sequence>
<name>A0A9P5VPW2_9FUNG</name>
<comment type="caution">
    <text evidence="2">The sequence shown here is derived from an EMBL/GenBank/DDBJ whole genome shotgun (WGS) entry which is preliminary data.</text>
</comment>
<dbReference type="AlphaFoldDB" id="A0A9P5VPW2"/>
<accession>A0A9P5VPW2</accession>
<feature type="region of interest" description="Disordered" evidence="1">
    <location>
        <begin position="401"/>
        <end position="500"/>
    </location>
</feature>
<keyword evidence="3" id="KW-1185">Reference proteome</keyword>
<feature type="region of interest" description="Disordered" evidence="1">
    <location>
        <begin position="339"/>
        <end position="369"/>
    </location>
</feature>
<feature type="compositionally biased region" description="Low complexity" evidence="1">
    <location>
        <begin position="401"/>
        <end position="430"/>
    </location>
</feature>
<gene>
    <name evidence="2" type="ORF">BG006_009845</name>
</gene>